<dbReference type="InterPro" id="IPR050993">
    <property type="entry name" value="Isochorismatase_domain"/>
</dbReference>
<evidence type="ECO:0000259" key="1">
    <source>
        <dbReference type="Pfam" id="PF00857"/>
    </source>
</evidence>
<dbReference type="PANTHER" id="PTHR14119:SF3">
    <property type="entry name" value="ISOCHORISMATASE DOMAIN-CONTAINING PROTEIN 2"/>
    <property type="match status" value="1"/>
</dbReference>
<feature type="domain" description="Isochorismatase-like" evidence="1">
    <location>
        <begin position="6"/>
        <end position="159"/>
    </location>
</feature>
<evidence type="ECO:0000313" key="2">
    <source>
        <dbReference type="EMBL" id="TWT75477.1"/>
    </source>
</evidence>
<dbReference type="Pfam" id="PF00857">
    <property type="entry name" value="Isochorismatase"/>
    <property type="match status" value="1"/>
</dbReference>
<evidence type="ECO:0000313" key="3">
    <source>
        <dbReference type="Proteomes" id="UP000318478"/>
    </source>
</evidence>
<protein>
    <submittedName>
        <fullName evidence="2">Isochorismatase family protein</fullName>
    </submittedName>
</protein>
<sequence length="187" mass="19648">MNVDDTALLVIDVQERLAPAVGESARITWNCGRLLRGAAATGVAAAATEQYPEKLGPTVPELAGHLAAACGDQQTSPKRMFSCRECGDVLDAWQASGRHRVLLAGFETHVCVQQTALDLLAAGFRVYLAVDAVGSRSPVDHQTALQRMTAAGVTPTTTEAALFEWCVDSSAAAFKTISGLAKEPPPS</sequence>
<dbReference type="EMBL" id="SJPO01000007">
    <property type="protein sequence ID" value="TWT75477.1"/>
    <property type="molecule type" value="Genomic_DNA"/>
</dbReference>
<proteinExistence type="predicted"/>
<gene>
    <name evidence="2" type="ORF">Pla123a_29860</name>
</gene>
<comment type="caution">
    <text evidence="2">The sequence shown here is derived from an EMBL/GenBank/DDBJ whole genome shotgun (WGS) entry which is preliminary data.</text>
</comment>
<dbReference type="SUPFAM" id="SSF52499">
    <property type="entry name" value="Isochorismatase-like hydrolases"/>
    <property type="match status" value="1"/>
</dbReference>
<organism evidence="2 3">
    <name type="scientific">Posidoniimonas polymericola</name>
    <dbReference type="NCBI Taxonomy" id="2528002"/>
    <lineage>
        <taxon>Bacteria</taxon>
        <taxon>Pseudomonadati</taxon>
        <taxon>Planctomycetota</taxon>
        <taxon>Planctomycetia</taxon>
        <taxon>Pirellulales</taxon>
        <taxon>Lacipirellulaceae</taxon>
        <taxon>Posidoniimonas</taxon>
    </lineage>
</organism>
<keyword evidence="3" id="KW-1185">Reference proteome</keyword>
<dbReference type="Gene3D" id="3.40.50.850">
    <property type="entry name" value="Isochorismatase-like"/>
    <property type="match status" value="1"/>
</dbReference>
<dbReference type="PANTHER" id="PTHR14119">
    <property type="entry name" value="HYDROLASE"/>
    <property type="match status" value="1"/>
</dbReference>
<dbReference type="Proteomes" id="UP000318478">
    <property type="component" value="Unassembled WGS sequence"/>
</dbReference>
<dbReference type="AlphaFoldDB" id="A0A5C5YKV2"/>
<name>A0A5C5YKV2_9BACT</name>
<dbReference type="InterPro" id="IPR000868">
    <property type="entry name" value="Isochorismatase-like_dom"/>
</dbReference>
<dbReference type="InterPro" id="IPR036380">
    <property type="entry name" value="Isochorismatase-like_sf"/>
</dbReference>
<reference evidence="2 3" key="1">
    <citation type="submission" date="2019-02" db="EMBL/GenBank/DDBJ databases">
        <title>Deep-cultivation of Planctomycetes and their phenomic and genomic characterization uncovers novel biology.</title>
        <authorList>
            <person name="Wiegand S."/>
            <person name="Jogler M."/>
            <person name="Boedeker C."/>
            <person name="Pinto D."/>
            <person name="Vollmers J."/>
            <person name="Rivas-Marin E."/>
            <person name="Kohn T."/>
            <person name="Peeters S.H."/>
            <person name="Heuer A."/>
            <person name="Rast P."/>
            <person name="Oberbeckmann S."/>
            <person name="Bunk B."/>
            <person name="Jeske O."/>
            <person name="Meyerdierks A."/>
            <person name="Storesund J.E."/>
            <person name="Kallscheuer N."/>
            <person name="Luecker S."/>
            <person name="Lage O.M."/>
            <person name="Pohl T."/>
            <person name="Merkel B.J."/>
            <person name="Hornburger P."/>
            <person name="Mueller R.-W."/>
            <person name="Bruemmer F."/>
            <person name="Labrenz M."/>
            <person name="Spormann A.M."/>
            <person name="Op Den Camp H."/>
            <person name="Overmann J."/>
            <person name="Amann R."/>
            <person name="Jetten M.S.M."/>
            <person name="Mascher T."/>
            <person name="Medema M.H."/>
            <person name="Devos D.P."/>
            <person name="Kaster A.-K."/>
            <person name="Ovreas L."/>
            <person name="Rohde M."/>
            <person name="Galperin M.Y."/>
            <person name="Jogler C."/>
        </authorList>
    </citation>
    <scope>NUCLEOTIDE SEQUENCE [LARGE SCALE GENOMIC DNA]</scope>
    <source>
        <strain evidence="2 3">Pla123a</strain>
    </source>
</reference>
<accession>A0A5C5YKV2</accession>